<feature type="domain" description="HTH tetR-type" evidence="4">
    <location>
        <begin position="16"/>
        <end position="60"/>
    </location>
</feature>
<accession>E1JW43</accession>
<evidence type="ECO:0000259" key="5">
    <source>
        <dbReference type="Pfam" id="PF09209"/>
    </source>
</evidence>
<dbReference type="EMBL" id="AECZ01000010">
    <property type="protein sequence ID" value="EFL51403.1"/>
    <property type="molecule type" value="Genomic_DNA"/>
</dbReference>
<dbReference type="AlphaFoldDB" id="E1JW43"/>
<evidence type="ECO:0000313" key="6">
    <source>
        <dbReference type="EMBL" id="EFL51403.1"/>
    </source>
</evidence>
<organism evidence="6 7">
    <name type="scientific">Solidesulfovibrio fructosivorans JJ]</name>
    <dbReference type="NCBI Taxonomy" id="596151"/>
    <lineage>
        <taxon>Bacteria</taxon>
        <taxon>Pseudomonadati</taxon>
        <taxon>Thermodesulfobacteriota</taxon>
        <taxon>Desulfovibrionia</taxon>
        <taxon>Desulfovibrionales</taxon>
        <taxon>Desulfovibrionaceae</taxon>
        <taxon>Solidesulfovibrio</taxon>
    </lineage>
</organism>
<dbReference type="PANTHER" id="PTHR30055">
    <property type="entry name" value="HTH-TYPE TRANSCRIPTIONAL REGULATOR RUTR"/>
    <property type="match status" value="1"/>
</dbReference>
<keyword evidence="3" id="KW-0804">Transcription</keyword>
<keyword evidence="1" id="KW-0805">Transcription regulation</keyword>
<dbReference type="eggNOG" id="COG1309">
    <property type="taxonomic scope" value="Bacteria"/>
</dbReference>
<gene>
    <name evidence="6" type="ORF">DesfrDRAFT_1842</name>
</gene>
<dbReference type="Pfam" id="PF09209">
    <property type="entry name" value="CecR_C"/>
    <property type="match status" value="1"/>
</dbReference>
<keyword evidence="2" id="KW-0238">DNA-binding</keyword>
<protein>
    <submittedName>
        <fullName evidence="6">Transcriptional regulator, TetR family</fullName>
    </submittedName>
</protein>
<dbReference type="InterPro" id="IPR015292">
    <property type="entry name" value="Tscrpt_reg_YbiH_C"/>
</dbReference>
<name>E1JW43_SOLFR</name>
<evidence type="ECO:0000256" key="2">
    <source>
        <dbReference type="ARBA" id="ARBA00023125"/>
    </source>
</evidence>
<dbReference type="Gene3D" id="1.10.357.10">
    <property type="entry name" value="Tetracycline Repressor, domain 2"/>
    <property type="match status" value="1"/>
</dbReference>
<dbReference type="GO" id="GO:0000976">
    <property type="term" value="F:transcription cis-regulatory region binding"/>
    <property type="evidence" value="ECO:0007669"/>
    <property type="project" value="TreeGrafter"/>
</dbReference>
<dbReference type="PANTHER" id="PTHR30055:SF234">
    <property type="entry name" value="HTH-TYPE TRANSCRIPTIONAL REGULATOR BETI"/>
    <property type="match status" value="1"/>
</dbReference>
<proteinExistence type="predicted"/>
<comment type="caution">
    <text evidence="6">The sequence shown here is derived from an EMBL/GenBank/DDBJ whole genome shotgun (WGS) entry which is preliminary data.</text>
</comment>
<dbReference type="InterPro" id="IPR050109">
    <property type="entry name" value="HTH-type_TetR-like_transc_reg"/>
</dbReference>
<evidence type="ECO:0000259" key="4">
    <source>
        <dbReference type="Pfam" id="PF00440"/>
    </source>
</evidence>
<dbReference type="SUPFAM" id="SSF46689">
    <property type="entry name" value="Homeodomain-like"/>
    <property type="match status" value="1"/>
</dbReference>
<dbReference type="Proteomes" id="UP000006250">
    <property type="component" value="Unassembled WGS sequence"/>
</dbReference>
<keyword evidence="7" id="KW-1185">Reference proteome</keyword>
<dbReference type="InterPro" id="IPR009057">
    <property type="entry name" value="Homeodomain-like_sf"/>
</dbReference>
<evidence type="ECO:0000313" key="7">
    <source>
        <dbReference type="Proteomes" id="UP000006250"/>
    </source>
</evidence>
<dbReference type="InterPro" id="IPR036271">
    <property type="entry name" value="Tet_transcr_reg_TetR-rel_C_sf"/>
</dbReference>
<dbReference type="SUPFAM" id="SSF48498">
    <property type="entry name" value="Tetracyclin repressor-like, C-terminal domain"/>
    <property type="match status" value="1"/>
</dbReference>
<reference evidence="6 7" key="1">
    <citation type="submission" date="2010-08" db="EMBL/GenBank/DDBJ databases">
        <title>The draft genome of Desulfovibrio fructosovorans JJ.</title>
        <authorList>
            <consortium name="US DOE Joint Genome Institute (JGI-PGF)"/>
            <person name="Lucas S."/>
            <person name="Copeland A."/>
            <person name="Lapidus A."/>
            <person name="Cheng J.-F."/>
            <person name="Bruce D."/>
            <person name="Goodwin L."/>
            <person name="Pitluck S."/>
            <person name="Land M.L."/>
            <person name="Hauser L."/>
            <person name="Chang Y.-J."/>
            <person name="Jeffries C."/>
            <person name="Wall J.D."/>
            <person name="Stahl D.A."/>
            <person name="Arkin A.P."/>
            <person name="Dehal P."/>
            <person name="Stolyar S.M."/>
            <person name="Hazen T.C."/>
            <person name="Woyke T.J."/>
        </authorList>
    </citation>
    <scope>NUCLEOTIDE SEQUENCE [LARGE SCALE GENOMIC DNA]</scope>
    <source>
        <strain evidence="6 7">JJ</strain>
    </source>
</reference>
<feature type="domain" description="Transcription regulator YbiH C-terminal" evidence="5">
    <location>
        <begin position="84"/>
        <end position="206"/>
    </location>
</feature>
<evidence type="ECO:0000256" key="1">
    <source>
        <dbReference type="ARBA" id="ARBA00023015"/>
    </source>
</evidence>
<dbReference type="InterPro" id="IPR001647">
    <property type="entry name" value="HTH_TetR"/>
</dbReference>
<dbReference type="RefSeq" id="WP_005993191.1">
    <property type="nucleotide sequence ID" value="NZ_AECZ01000010.1"/>
</dbReference>
<evidence type="ECO:0000256" key="3">
    <source>
        <dbReference type="ARBA" id="ARBA00023163"/>
    </source>
</evidence>
<sequence length="215" mass="24185">MGSGTTSGVKERLFCAAVRVFAAKGYKGATVRDICREAEGANLNSVQYYFGGKDKLYQAVLEVLFTEGDRRVRQRLESDEEALPETRLKLLLEVFCQVLFSQSEIGDAFLRLWAMELANPTPFFGDMIERHSRPQTLAMLDILSGILGPRASLEVLVECMMSVLGPAVYQALLWPTLQRMFPEHPPMTEHWPHLADHLYRFCMAGLAAVRETLGE</sequence>
<dbReference type="OrthoDB" id="9790413at2"/>
<dbReference type="GO" id="GO:0003700">
    <property type="term" value="F:DNA-binding transcription factor activity"/>
    <property type="evidence" value="ECO:0007669"/>
    <property type="project" value="TreeGrafter"/>
</dbReference>
<dbReference type="Gene3D" id="1.10.10.60">
    <property type="entry name" value="Homeodomain-like"/>
    <property type="match status" value="1"/>
</dbReference>
<dbReference type="STRING" id="596151.DesfrDRAFT_1842"/>
<dbReference type="Pfam" id="PF00440">
    <property type="entry name" value="TetR_N"/>
    <property type="match status" value="1"/>
</dbReference>